<dbReference type="PANTHER" id="PTHR24189:SF50">
    <property type="entry name" value="ANKYRIN REPEAT AND SOCS BOX PROTEIN 2"/>
    <property type="match status" value="1"/>
</dbReference>
<feature type="region of interest" description="Disordered" evidence="4">
    <location>
        <begin position="677"/>
        <end position="751"/>
    </location>
</feature>
<sequence>MTKDWDLVQDEIKELSFSQKKTLEEVKEMMERKYRFRASTRAYRMKLKEWGLMRHKPRSTVQRRRGARQRSKSSPAVDNDGWEEQPSGTDETATTNESSPENSLENRGWQIDANLPSLAADEVVDNMEPRFKEPQDFQVSAQTWPVDSPQPSAVILDMVEAILDNDPERLERLIRKNEDHINDPIGSLLCDPTNRLFGHPALNRMVILQHPGQTMLDVACGMPCGPVVWVLLAYGAKGSKHPLGSDLALHNAIKNGRVYTVQVLLLPGRSDVNGLPDSKWTPLRQAVFWMHPEVVRVLLGRGANVEDLDPPLVQTCVNSPLQLCLVRRINNYTDPLYRENCHKILKQLLAAGANVHRTSQDPMIQSTFDAFLQPWKSHPYWAFGVSEEELECFAMFISKGVNLQLSFQGVPCRSPANESFVHQALWHSTPIIARLLIDNFAQTPNENGSLLLHEVLGSCPDAKRHGTDTLRDIQVLLGKGISPNRTEGSPISPLRKCITECPAVDLVACLQILLDGGADPEAEDPDGVQPYVLAAETFDEPLLSEVMSALVAKIPGTHVRTPDGTPYQGPSGLFPISTTQTYEQVMSCTRPTGDLTLYMHTMVPEHIQPILRKAYFSVASRYFLEAAVRHSNTRLLDPKEKDESMQIVLMRATLGIPGVKFNTDPIGAFLSTVPYSPDTIPVPTAPEPTTRGSSVVAVDRRSLASSSTIDSTPSTHAPFQFNPTGDNSTLADSQPSPDPAAPASPPESSEDFFIPSTTQLRWPNPCAKPQPGDAKKALEAVLGVICATCNDGKMLTKKEAKRHEVEHAHCADCIDEDCTRRFCAAGRTASNT</sequence>
<dbReference type="OrthoDB" id="194358at2759"/>
<reference evidence="6 7" key="1">
    <citation type="journal article" date="2013" name="PLoS Genet.">
        <title>Comparative genome structure, secondary metabolite, and effector coding capacity across Cochliobolus pathogens.</title>
        <authorList>
            <person name="Condon B.J."/>
            <person name="Leng Y."/>
            <person name="Wu D."/>
            <person name="Bushley K.E."/>
            <person name="Ohm R.A."/>
            <person name="Otillar R."/>
            <person name="Martin J."/>
            <person name="Schackwitz W."/>
            <person name="Grimwood J."/>
            <person name="MohdZainudin N."/>
            <person name="Xue C."/>
            <person name="Wang R."/>
            <person name="Manning V.A."/>
            <person name="Dhillon B."/>
            <person name="Tu Z.J."/>
            <person name="Steffenson B.J."/>
            <person name="Salamov A."/>
            <person name="Sun H."/>
            <person name="Lowry S."/>
            <person name="LaButti K."/>
            <person name="Han J."/>
            <person name="Copeland A."/>
            <person name="Lindquist E."/>
            <person name="Barry K."/>
            <person name="Schmutz J."/>
            <person name="Baker S.E."/>
            <person name="Ciuffetti L.M."/>
            <person name="Grigoriev I.V."/>
            <person name="Zhong S."/>
            <person name="Turgeon B.G."/>
        </authorList>
    </citation>
    <scope>NUCLEOTIDE SEQUENCE [LARGE SCALE GENOMIC DNA]</scope>
    <source>
        <strain evidence="6 7">26-R-13</strain>
    </source>
</reference>
<dbReference type="GeneID" id="19149319"/>
<feature type="region of interest" description="Disordered" evidence="4">
    <location>
        <begin position="54"/>
        <end position="110"/>
    </location>
</feature>
<evidence type="ECO:0000256" key="4">
    <source>
        <dbReference type="SAM" id="MobiDB-lite"/>
    </source>
</evidence>
<evidence type="ECO:0000256" key="3">
    <source>
        <dbReference type="PROSITE-ProRule" id="PRU00023"/>
    </source>
</evidence>
<feature type="compositionally biased region" description="Pro residues" evidence="4">
    <location>
        <begin position="736"/>
        <end position="745"/>
    </location>
</feature>
<dbReference type="Proteomes" id="UP000053841">
    <property type="component" value="Unassembled WGS sequence"/>
</dbReference>
<dbReference type="Pfam" id="PF12796">
    <property type="entry name" value="Ank_2"/>
    <property type="match status" value="1"/>
</dbReference>
<accession>W6XND9</accession>
<dbReference type="HOGENOM" id="CLU_370122_0_0_1"/>
<keyword evidence="1" id="KW-0677">Repeat</keyword>
<dbReference type="Pfam" id="PF14420">
    <property type="entry name" value="Clr5"/>
    <property type="match status" value="1"/>
</dbReference>
<feature type="repeat" description="ANK" evidence="3">
    <location>
        <begin position="278"/>
        <end position="310"/>
    </location>
</feature>
<gene>
    <name evidence="6" type="ORF">COCCADRAFT_40696</name>
</gene>
<feature type="compositionally biased region" description="Polar residues" evidence="4">
    <location>
        <begin position="703"/>
        <end position="730"/>
    </location>
</feature>
<dbReference type="PANTHER" id="PTHR24189">
    <property type="entry name" value="MYOTROPHIN"/>
    <property type="match status" value="1"/>
</dbReference>
<evidence type="ECO:0000256" key="1">
    <source>
        <dbReference type="ARBA" id="ARBA00022737"/>
    </source>
</evidence>
<dbReference type="PROSITE" id="PS50088">
    <property type="entry name" value="ANK_REPEAT"/>
    <property type="match status" value="1"/>
</dbReference>
<feature type="compositionally biased region" description="Polar residues" evidence="4">
    <location>
        <begin position="86"/>
        <end position="105"/>
    </location>
</feature>
<name>W6XND9_COCC2</name>
<dbReference type="Gene3D" id="1.25.40.20">
    <property type="entry name" value="Ankyrin repeat-containing domain"/>
    <property type="match status" value="2"/>
</dbReference>
<dbReference type="KEGG" id="bze:COCCADRAFT_40696"/>
<dbReference type="eggNOG" id="ENOG502RS20">
    <property type="taxonomic scope" value="Eukaryota"/>
</dbReference>
<keyword evidence="7" id="KW-1185">Reference proteome</keyword>
<protein>
    <recommendedName>
        <fullName evidence="5">Clr5 domain-containing protein</fullName>
    </recommendedName>
</protein>
<evidence type="ECO:0000313" key="6">
    <source>
        <dbReference type="EMBL" id="EUC28847.1"/>
    </source>
</evidence>
<dbReference type="InterPro" id="IPR002110">
    <property type="entry name" value="Ankyrin_rpt"/>
</dbReference>
<dbReference type="EMBL" id="KI964783">
    <property type="protein sequence ID" value="EUC28847.1"/>
    <property type="molecule type" value="Genomic_DNA"/>
</dbReference>
<dbReference type="SMART" id="SM00248">
    <property type="entry name" value="ANK"/>
    <property type="match status" value="4"/>
</dbReference>
<evidence type="ECO:0000256" key="2">
    <source>
        <dbReference type="ARBA" id="ARBA00023043"/>
    </source>
</evidence>
<dbReference type="AlphaFoldDB" id="W6XND9"/>
<dbReference type="InterPro" id="IPR036770">
    <property type="entry name" value="Ankyrin_rpt-contain_sf"/>
</dbReference>
<organism evidence="6 7">
    <name type="scientific">Cochliobolus carbonum (strain 26-R-13)</name>
    <name type="common">Maize leaf spot fungus</name>
    <name type="synonym">Bipolaris zeicola</name>
    <dbReference type="NCBI Taxonomy" id="930089"/>
    <lineage>
        <taxon>Eukaryota</taxon>
        <taxon>Fungi</taxon>
        <taxon>Dikarya</taxon>
        <taxon>Ascomycota</taxon>
        <taxon>Pezizomycotina</taxon>
        <taxon>Dothideomycetes</taxon>
        <taxon>Pleosporomycetidae</taxon>
        <taxon>Pleosporales</taxon>
        <taxon>Pleosporineae</taxon>
        <taxon>Pleosporaceae</taxon>
        <taxon>Bipolaris</taxon>
    </lineage>
</organism>
<evidence type="ECO:0000313" key="7">
    <source>
        <dbReference type="Proteomes" id="UP000053841"/>
    </source>
</evidence>
<feature type="compositionally biased region" description="Basic residues" evidence="4">
    <location>
        <begin position="54"/>
        <end position="71"/>
    </location>
</feature>
<feature type="domain" description="Clr5" evidence="5">
    <location>
        <begin position="1"/>
        <end position="52"/>
    </location>
</feature>
<dbReference type="InterPro" id="IPR025676">
    <property type="entry name" value="Clr5_dom"/>
</dbReference>
<proteinExistence type="predicted"/>
<dbReference type="RefSeq" id="XP_007716845.1">
    <property type="nucleotide sequence ID" value="XM_007718655.1"/>
</dbReference>
<dbReference type="InterPro" id="IPR050745">
    <property type="entry name" value="Multifunctional_regulatory"/>
</dbReference>
<dbReference type="SUPFAM" id="SSF48403">
    <property type="entry name" value="Ankyrin repeat"/>
    <property type="match status" value="1"/>
</dbReference>
<keyword evidence="2 3" id="KW-0040">ANK repeat</keyword>
<evidence type="ECO:0000259" key="5">
    <source>
        <dbReference type="Pfam" id="PF14420"/>
    </source>
</evidence>